<accession>A0A2M7SB55</accession>
<sequence>MKNMTLAKIIAGAAIALSAFFLGKKAYDTYKFDTYRLSLYECVWAERNFRKNPSPQNRQNYEDRQKSFQKIDKEYKDIDYNTDWNTIARAFAKKGYYFDKPWIPFSEPQKFYPMNMGRIIEKGEFEFKESGKKMSYILYANEIYSTTEANIETDKERQRIYSINGIFAAVNNTLIRNEARNEYRSWLKGRKERRNNPESIDRLRDKVCGQVFSEIRKKGGEVSEKEFDKEYTRLAIPESMYHEEGHALNGGMSFSEVRPFLYAIIHSDSWLTLELIEELLLSTEKNKLYKYEEHCKSALYISEELGRQGFSRDKICNADLKKIQAAAQKIYDNYDPEKINKARKGPNIIYYGNF</sequence>
<dbReference type="AlphaFoldDB" id="A0A2M7SB55"/>
<dbReference type="Proteomes" id="UP000229307">
    <property type="component" value="Unassembled WGS sequence"/>
</dbReference>
<gene>
    <name evidence="2" type="ORF">COY52_06160</name>
</gene>
<comment type="caution">
    <text evidence="2">The sequence shown here is derived from an EMBL/GenBank/DDBJ whole genome shotgun (WGS) entry which is preliminary data.</text>
</comment>
<feature type="signal peptide" evidence="1">
    <location>
        <begin position="1"/>
        <end position="26"/>
    </location>
</feature>
<reference evidence="3" key="1">
    <citation type="submission" date="2017-09" db="EMBL/GenBank/DDBJ databases">
        <title>Depth-based differentiation of microbial function through sediment-hosted aquifers and enrichment of novel symbionts in the deep terrestrial subsurface.</title>
        <authorList>
            <person name="Probst A.J."/>
            <person name="Ladd B."/>
            <person name="Jarett J.K."/>
            <person name="Geller-Mcgrath D.E."/>
            <person name="Sieber C.M.K."/>
            <person name="Emerson J.B."/>
            <person name="Anantharaman K."/>
            <person name="Thomas B.C."/>
            <person name="Malmstrom R."/>
            <person name="Stieglmeier M."/>
            <person name="Klingl A."/>
            <person name="Woyke T."/>
            <person name="Ryan C.M."/>
            <person name="Banfield J.F."/>
        </authorList>
    </citation>
    <scope>NUCLEOTIDE SEQUENCE [LARGE SCALE GENOMIC DNA]</scope>
</reference>
<evidence type="ECO:0000313" key="3">
    <source>
        <dbReference type="Proteomes" id="UP000229307"/>
    </source>
</evidence>
<evidence type="ECO:0000313" key="2">
    <source>
        <dbReference type="EMBL" id="PIZ16745.1"/>
    </source>
</evidence>
<protein>
    <submittedName>
        <fullName evidence="2">Uncharacterized protein</fullName>
    </submittedName>
</protein>
<dbReference type="EMBL" id="PFMR01000168">
    <property type="protein sequence ID" value="PIZ16745.1"/>
    <property type="molecule type" value="Genomic_DNA"/>
</dbReference>
<name>A0A2M7SB55_9BACT</name>
<keyword evidence="1" id="KW-0732">Signal</keyword>
<proteinExistence type="predicted"/>
<organism evidence="2 3">
    <name type="scientific">Candidatus Desantisbacteria bacterium CG_4_10_14_0_8_um_filter_48_22</name>
    <dbReference type="NCBI Taxonomy" id="1974543"/>
    <lineage>
        <taxon>Bacteria</taxon>
        <taxon>Candidatus Desantisiibacteriota</taxon>
    </lineage>
</organism>
<evidence type="ECO:0000256" key="1">
    <source>
        <dbReference type="SAM" id="SignalP"/>
    </source>
</evidence>
<feature type="chain" id="PRO_5014779565" evidence="1">
    <location>
        <begin position="27"/>
        <end position="354"/>
    </location>
</feature>